<evidence type="ECO:0000256" key="2">
    <source>
        <dbReference type="SAM" id="Phobius"/>
    </source>
</evidence>
<evidence type="ECO:0000256" key="1">
    <source>
        <dbReference type="SAM" id="MobiDB-lite"/>
    </source>
</evidence>
<comment type="caution">
    <text evidence="3">The sequence shown here is derived from an EMBL/GenBank/DDBJ whole genome shotgun (WGS) entry which is preliminary data.</text>
</comment>
<sequence>MKKNLKAVNQWKLLVLVLELSSLHTEIAYRDGAMKRETQFVKFVYRSVAVIFTVLLLIRYLLAVLTRGTGDYPFSLLTLIIVKAGGILLPMYILIRMITAIQSSIRHQYQNSDNDMSSSDDEEEVDVQQHDLEIQT</sequence>
<organism evidence="3 4">
    <name type="scientific">Forsythia ovata</name>
    <dbReference type="NCBI Taxonomy" id="205694"/>
    <lineage>
        <taxon>Eukaryota</taxon>
        <taxon>Viridiplantae</taxon>
        <taxon>Streptophyta</taxon>
        <taxon>Embryophyta</taxon>
        <taxon>Tracheophyta</taxon>
        <taxon>Spermatophyta</taxon>
        <taxon>Magnoliopsida</taxon>
        <taxon>eudicotyledons</taxon>
        <taxon>Gunneridae</taxon>
        <taxon>Pentapetalae</taxon>
        <taxon>asterids</taxon>
        <taxon>lamiids</taxon>
        <taxon>Lamiales</taxon>
        <taxon>Oleaceae</taxon>
        <taxon>Forsythieae</taxon>
        <taxon>Forsythia</taxon>
    </lineage>
</organism>
<keyword evidence="2" id="KW-0472">Membrane</keyword>
<reference evidence="4" key="1">
    <citation type="submission" date="2024-07" db="EMBL/GenBank/DDBJ databases">
        <title>Two chromosome-level genome assemblies of Korean endemic species Abeliophyllum distichum and Forsythia ovata (Oleaceae).</title>
        <authorList>
            <person name="Jang H."/>
        </authorList>
    </citation>
    <scope>NUCLEOTIDE SEQUENCE [LARGE SCALE GENOMIC DNA]</scope>
</reference>
<feature type="region of interest" description="Disordered" evidence="1">
    <location>
        <begin position="111"/>
        <end position="136"/>
    </location>
</feature>
<feature type="compositionally biased region" description="Basic and acidic residues" evidence="1">
    <location>
        <begin position="127"/>
        <end position="136"/>
    </location>
</feature>
<evidence type="ECO:0000313" key="3">
    <source>
        <dbReference type="EMBL" id="KAL2535242.1"/>
    </source>
</evidence>
<dbReference type="Pfam" id="PF12428">
    <property type="entry name" value="DUF3675"/>
    <property type="match status" value="1"/>
</dbReference>
<proteinExistence type="predicted"/>
<accession>A0ABD1VD18</accession>
<name>A0ABD1VD18_9LAMI</name>
<protein>
    <submittedName>
        <fullName evidence="3">Uncharacterized protein</fullName>
    </submittedName>
</protein>
<evidence type="ECO:0000313" key="4">
    <source>
        <dbReference type="Proteomes" id="UP001604277"/>
    </source>
</evidence>
<gene>
    <name evidence="3" type="ORF">Fot_16633</name>
</gene>
<keyword evidence="2" id="KW-0812">Transmembrane</keyword>
<dbReference type="InterPro" id="IPR022143">
    <property type="entry name" value="DUF3675"/>
</dbReference>
<keyword evidence="4" id="KW-1185">Reference proteome</keyword>
<feature type="transmembrane region" description="Helical" evidence="2">
    <location>
        <begin position="43"/>
        <end position="62"/>
    </location>
</feature>
<dbReference type="AlphaFoldDB" id="A0ABD1VD18"/>
<dbReference type="EMBL" id="JBFOLJ010000005">
    <property type="protein sequence ID" value="KAL2535242.1"/>
    <property type="molecule type" value="Genomic_DNA"/>
</dbReference>
<dbReference type="Proteomes" id="UP001604277">
    <property type="component" value="Unassembled WGS sequence"/>
</dbReference>
<feature type="transmembrane region" description="Helical" evidence="2">
    <location>
        <begin position="74"/>
        <end position="95"/>
    </location>
</feature>
<keyword evidence="2" id="KW-1133">Transmembrane helix</keyword>